<protein>
    <recommendedName>
        <fullName evidence="2">Lectin-like domain-containing protein</fullName>
    </recommendedName>
</protein>
<evidence type="ECO:0000256" key="1">
    <source>
        <dbReference type="SAM" id="SignalP"/>
    </source>
</evidence>
<dbReference type="Proteomes" id="UP001057481">
    <property type="component" value="Unassembled WGS sequence"/>
</dbReference>
<dbReference type="CDD" id="cd02619">
    <property type="entry name" value="Peptidase_C1"/>
    <property type="match status" value="1"/>
</dbReference>
<evidence type="ECO:0000313" key="3">
    <source>
        <dbReference type="EMBL" id="MCM2437343.1"/>
    </source>
</evidence>
<keyword evidence="1" id="KW-0732">Signal</keyword>
<dbReference type="RefSeq" id="WP_205142797.1">
    <property type="nucleotide sequence ID" value="NZ_JAFBDN010000001.1"/>
</dbReference>
<dbReference type="SUPFAM" id="SSF54001">
    <property type="entry name" value="Cysteine proteinases"/>
    <property type="match status" value="1"/>
</dbReference>
<evidence type="ECO:0000313" key="4">
    <source>
        <dbReference type="Proteomes" id="UP001057481"/>
    </source>
</evidence>
<keyword evidence="4" id="KW-1185">Reference proteome</keyword>
<dbReference type="InterPro" id="IPR038765">
    <property type="entry name" value="Papain-like_cys_pep_sf"/>
</dbReference>
<gene>
    <name evidence="3" type="ORF">KAK10_05400</name>
</gene>
<accession>A0ABT0VHM6</accession>
<dbReference type="Gene3D" id="3.90.70.10">
    <property type="entry name" value="Cysteine proteinases"/>
    <property type="match status" value="1"/>
</dbReference>
<name>A0ABT0VHM6_9LACO</name>
<dbReference type="Pfam" id="PF18560">
    <property type="entry name" value="Lectin_like"/>
    <property type="match status" value="1"/>
</dbReference>
<evidence type="ECO:0000259" key="2">
    <source>
        <dbReference type="Pfam" id="PF18560"/>
    </source>
</evidence>
<comment type="caution">
    <text evidence="3">The sequence shown here is derived from an EMBL/GenBank/DDBJ whole genome shotgun (WGS) entry which is preliminary data.</text>
</comment>
<dbReference type="EMBL" id="JAGMVS010000062">
    <property type="protein sequence ID" value="MCM2437343.1"/>
    <property type="molecule type" value="Genomic_DNA"/>
</dbReference>
<feature type="domain" description="Lectin-like" evidence="2">
    <location>
        <begin position="367"/>
        <end position="505"/>
    </location>
</feature>
<sequence length="509" mass="57666">MSHKFTWLLGWSTCLFCVLLSGGAVADQLTTVTTPSTPTTRSTKADTLPVVTKLATKYDPRQLHQTTPVQNQGALNLCWAYTANDVIALSLGKQQATTYQFSANYYNYLLATNAFSDVRNPLAQNRTLDSSGDDSLAEYLAFLGYTPVRQQRFKTPRLADQDVTVASSKLIKLRQAGIKADIQAVYTIASQQTASEAIIKHRTALIKSDVKHYGAVSVAINANKTFDYLKRTHPQYSQKLSNGQVTTFIPIQALSKLPINYDNGWKQLTFDHQLTIVGWDDNYSKNNFMQKPHYNGAFLVKNTWGTSVLEKGYAWMSYEDLDLLQSDLHSVKTGRYVANHQYQQVNGATNAFTTLRKAPYTFIATRYRTGAKASKLTRFGVYTTQNNVPYQLYVTTRRLNTQHVTSLKGFTLVSRGTLRRAGLQKINIKKPYSLAKKQAFTLVLRLNNSAQRHYILPVQLASYRQVVNYPYVTRGTSYLSQTTRHLQWQNYSKNYHVNFYLLGYTQTMP</sequence>
<organism evidence="3 4">
    <name type="scientific">Periweissella beninensis</name>
    <dbReference type="NCBI Taxonomy" id="504936"/>
    <lineage>
        <taxon>Bacteria</taxon>
        <taxon>Bacillati</taxon>
        <taxon>Bacillota</taxon>
        <taxon>Bacilli</taxon>
        <taxon>Lactobacillales</taxon>
        <taxon>Lactobacillaceae</taxon>
        <taxon>Periweissella</taxon>
    </lineage>
</organism>
<feature type="chain" id="PRO_5046860587" description="Lectin-like domain-containing protein" evidence="1">
    <location>
        <begin position="27"/>
        <end position="509"/>
    </location>
</feature>
<reference evidence="3" key="1">
    <citation type="submission" date="2021-04" db="EMBL/GenBank/DDBJ databases">
        <title>Taxonomic assessment of Weissella genus.</title>
        <authorList>
            <person name="Fanelli F."/>
            <person name="Chieffi D."/>
            <person name="Dell'Aquila A."/>
            <person name="Gyu-Sung C."/>
            <person name="Franz C.M.A.P."/>
            <person name="Fusco V."/>
        </authorList>
    </citation>
    <scope>NUCLEOTIDE SEQUENCE</scope>
    <source>
        <strain evidence="3">LMG 25373</strain>
    </source>
</reference>
<proteinExistence type="predicted"/>
<dbReference type="InterPro" id="IPR040528">
    <property type="entry name" value="Lectin-like"/>
</dbReference>
<feature type="signal peptide" evidence="1">
    <location>
        <begin position="1"/>
        <end position="26"/>
    </location>
</feature>